<gene>
    <name evidence="3" type="ORF">ACFO8L_21550</name>
</gene>
<dbReference type="SUPFAM" id="SSF52317">
    <property type="entry name" value="Class I glutamine amidotransferase-like"/>
    <property type="match status" value="1"/>
</dbReference>
<dbReference type="InterPro" id="IPR029062">
    <property type="entry name" value="Class_I_gatase-like"/>
</dbReference>
<dbReference type="Pfam" id="PF01965">
    <property type="entry name" value="DJ-1_PfpI"/>
    <property type="match status" value="1"/>
</dbReference>
<accession>A0ABV9EIT0</accession>
<dbReference type="PANTHER" id="PTHR42733:SF12">
    <property type="entry name" value="PROTEINASE"/>
    <property type="match status" value="1"/>
</dbReference>
<comment type="caution">
    <text evidence="3">The sequence shown here is derived from an EMBL/GenBank/DDBJ whole genome shotgun (WGS) entry which is preliminary data.</text>
</comment>
<keyword evidence="4" id="KW-1185">Reference proteome</keyword>
<feature type="domain" description="DJ-1/PfpI" evidence="2">
    <location>
        <begin position="5"/>
        <end position="177"/>
    </location>
</feature>
<dbReference type="InterPro" id="IPR002818">
    <property type="entry name" value="DJ-1/PfpI"/>
</dbReference>
<evidence type="ECO:0000256" key="1">
    <source>
        <dbReference type="ARBA" id="ARBA00008542"/>
    </source>
</evidence>
<dbReference type="PROSITE" id="PS51276">
    <property type="entry name" value="PEPTIDASE_C56_PFPI"/>
    <property type="match status" value="1"/>
</dbReference>
<protein>
    <submittedName>
        <fullName evidence="3">Type 1 glutamine amidotransferase domain-containing protein</fullName>
    </submittedName>
</protein>
<comment type="similarity">
    <text evidence="1">Belongs to the peptidase C56 family.</text>
</comment>
<proteinExistence type="inferred from homology"/>
<name>A0ABV9EIT0_9ACTN</name>
<dbReference type="NCBIfam" id="TIGR01382">
    <property type="entry name" value="PfpI"/>
    <property type="match status" value="1"/>
</dbReference>
<reference evidence="4" key="1">
    <citation type="journal article" date="2019" name="Int. J. Syst. Evol. Microbiol.">
        <title>The Global Catalogue of Microorganisms (GCM) 10K type strain sequencing project: providing services to taxonomists for standard genome sequencing and annotation.</title>
        <authorList>
            <consortium name="The Broad Institute Genomics Platform"/>
            <consortium name="The Broad Institute Genome Sequencing Center for Infectious Disease"/>
            <person name="Wu L."/>
            <person name="Ma J."/>
        </authorList>
    </citation>
    <scope>NUCLEOTIDE SEQUENCE [LARGE SCALE GENOMIC DNA]</scope>
    <source>
        <strain evidence="4">CCUG 49560</strain>
    </source>
</reference>
<dbReference type="EMBL" id="JBHSFN010000013">
    <property type="protein sequence ID" value="MFC4588688.1"/>
    <property type="molecule type" value="Genomic_DNA"/>
</dbReference>
<dbReference type="CDD" id="cd03134">
    <property type="entry name" value="GATase1_PfpI_like"/>
    <property type="match status" value="1"/>
</dbReference>
<evidence type="ECO:0000259" key="2">
    <source>
        <dbReference type="Pfam" id="PF01965"/>
    </source>
</evidence>
<dbReference type="PANTHER" id="PTHR42733">
    <property type="entry name" value="DJ-1 PROTEIN"/>
    <property type="match status" value="1"/>
</dbReference>
<dbReference type="Gene3D" id="3.40.50.880">
    <property type="match status" value="1"/>
</dbReference>
<dbReference type="RefSeq" id="WP_262842318.1">
    <property type="nucleotide sequence ID" value="NZ_JANZYP010000010.1"/>
</dbReference>
<keyword evidence="3" id="KW-0315">Glutamine amidotransferase</keyword>
<evidence type="ECO:0000313" key="4">
    <source>
        <dbReference type="Proteomes" id="UP001595891"/>
    </source>
</evidence>
<organism evidence="3 4">
    <name type="scientific">Sphaerisporangium corydalis</name>
    <dbReference type="NCBI Taxonomy" id="1441875"/>
    <lineage>
        <taxon>Bacteria</taxon>
        <taxon>Bacillati</taxon>
        <taxon>Actinomycetota</taxon>
        <taxon>Actinomycetes</taxon>
        <taxon>Streptosporangiales</taxon>
        <taxon>Streptosporangiaceae</taxon>
        <taxon>Sphaerisporangium</taxon>
    </lineage>
</organism>
<dbReference type="InterPro" id="IPR006286">
    <property type="entry name" value="C56_PfpI-like"/>
</dbReference>
<dbReference type="Proteomes" id="UP001595891">
    <property type="component" value="Unassembled WGS sequence"/>
</dbReference>
<evidence type="ECO:0000313" key="3">
    <source>
        <dbReference type="EMBL" id="MFC4588688.1"/>
    </source>
</evidence>
<sequence>MLQGKTIAFLVATEGIEQIELTEPWLAVERAGGTPRLISTEAGEVQAFNHLDRADRFKVDATVDEVSADDFDGLVLPGGVANPDALRLDEKAVRFARSFFDDGKPVAAICHAPWTLIEAGVVGDRAMTSWPSLRTDLTNAGASWVDQEVMVCANGPNKLITSRRPDDLKAFCQAAMDAFGA</sequence>